<dbReference type="PANTHER" id="PTHR14898">
    <property type="entry name" value="ENHANCER OF POLYCOMB"/>
    <property type="match status" value="1"/>
</dbReference>
<keyword evidence="5 7" id="KW-0539">Nucleus</keyword>
<reference evidence="10" key="1">
    <citation type="journal article" date="2020" name="Stud. Mycol.">
        <title>101 Dothideomycetes genomes: a test case for predicting lifestyles and emergence of pathogens.</title>
        <authorList>
            <person name="Haridas S."/>
            <person name="Albert R."/>
            <person name="Binder M."/>
            <person name="Bloem J."/>
            <person name="Labutti K."/>
            <person name="Salamov A."/>
            <person name="Andreopoulos B."/>
            <person name="Baker S."/>
            <person name="Barry K."/>
            <person name="Bills G."/>
            <person name="Bluhm B."/>
            <person name="Cannon C."/>
            <person name="Castanera R."/>
            <person name="Culley D."/>
            <person name="Daum C."/>
            <person name="Ezra D."/>
            <person name="Gonzalez J."/>
            <person name="Henrissat B."/>
            <person name="Kuo A."/>
            <person name="Liang C."/>
            <person name="Lipzen A."/>
            <person name="Lutzoni F."/>
            <person name="Magnuson J."/>
            <person name="Mondo S."/>
            <person name="Nolan M."/>
            <person name="Ohm R."/>
            <person name="Pangilinan J."/>
            <person name="Park H.-J."/>
            <person name="Ramirez L."/>
            <person name="Alfaro M."/>
            <person name="Sun H."/>
            <person name="Tritt A."/>
            <person name="Yoshinaga Y."/>
            <person name="Zwiers L.-H."/>
            <person name="Turgeon B."/>
            <person name="Goodwin S."/>
            <person name="Spatafora J."/>
            <person name="Crous P."/>
            <person name="Grigoriev I."/>
        </authorList>
    </citation>
    <scope>NUCLEOTIDE SEQUENCE</scope>
    <source>
        <strain evidence="10">CBS 262.69</strain>
    </source>
</reference>
<dbReference type="GO" id="GO:0005634">
    <property type="term" value="C:nucleus"/>
    <property type="evidence" value="ECO:0007669"/>
    <property type="project" value="UniProtKB-SubCell"/>
</dbReference>
<evidence type="ECO:0000256" key="4">
    <source>
        <dbReference type="ARBA" id="ARBA00023163"/>
    </source>
</evidence>
<evidence type="ECO:0000256" key="6">
    <source>
        <dbReference type="ARBA" id="ARBA00025513"/>
    </source>
</evidence>
<organism evidence="10 11">
    <name type="scientific">Trichodelitschia bisporula</name>
    <dbReference type="NCBI Taxonomy" id="703511"/>
    <lineage>
        <taxon>Eukaryota</taxon>
        <taxon>Fungi</taxon>
        <taxon>Dikarya</taxon>
        <taxon>Ascomycota</taxon>
        <taxon>Pezizomycotina</taxon>
        <taxon>Dothideomycetes</taxon>
        <taxon>Dothideomycetes incertae sedis</taxon>
        <taxon>Phaeotrichales</taxon>
        <taxon>Phaeotrichaceae</taxon>
        <taxon>Trichodelitschia</taxon>
    </lineage>
</organism>
<keyword evidence="11" id="KW-1185">Reference proteome</keyword>
<dbReference type="AlphaFoldDB" id="A0A6G1I9C9"/>
<gene>
    <name evidence="10" type="ORF">EJ06DRAFT_452449</name>
</gene>
<name>A0A6G1I9C9_9PEZI</name>
<feature type="compositionally biased region" description="Basic and acidic residues" evidence="8">
    <location>
        <begin position="482"/>
        <end position="497"/>
    </location>
</feature>
<feature type="domain" description="Enhancer of polycomb-like N-terminal" evidence="9">
    <location>
        <begin position="11"/>
        <end position="154"/>
    </location>
</feature>
<dbReference type="GO" id="GO:0035267">
    <property type="term" value="C:NuA4 histone acetyltransferase complex"/>
    <property type="evidence" value="ECO:0007669"/>
    <property type="project" value="InterPro"/>
</dbReference>
<evidence type="ECO:0000256" key="5">
    <source>
        <dbReference type="ARBA" id="ARBA00023242"/>
    </source>
</evidence>
<comment type="similarity">
    <text evidence="2 7">Belongs to the enhancer of polycomb family.</text>
</comment>
<dbReference type="OrthoDB" id="435275at2759"/>
<feature type="region of interest" description="Disordered" evidence="8">
    <location>
        <begin position="418"/>
        <end position="446"/>
    </location>
</feature>
<accession>A0A6G1I9C9</accession>
<dbReference type="GO" id="GO:0006357">
    <property type="term" value="P:regulation of transcription by RNA polymerase II"/>
    <property type="evidence" value="ECO:0007669"/>
    <property type="project" value="InterPro"/>
</dbReference>
<evidence type="ECO:0000256" key="2">
    <source>
        <dbReference type="ARBA" id="ARBA00008035"/>
    </source>
</evidence>
<dbReference type="InterPro" id="IPR024943">
    <property type="entry name" value="Enhancer_polycomb"/>
</dbReference>
<comment type="function">
    <text evidence="6">Component of the NuA4 histone acetyltransferase complex which is involved in transcriptional activation of selected genes principally by acetylation of nucleosomal histone H4 and H2A. The NuA4 complex is also involved in DNA repair. Involved in gene silencing by neighboring heterochromatin, blockage of the silencing spreading along the chromosome, and required for cell cycle progression through G2/M.</text>
</comment>
<feature type="non-terminal residue" evidence="10">
    <location>
        <position position="539"/>
    </location>
</feature>
<evidence type="ECO:0000256" key="3">
    <source>
        <dbReference type="ARBA" id="ARBA00023015"/>
    </source>
</evidence>
<sequence>MATRATGQRFRQRKLSMKQVLSIVAEEDFASGFDDAQRPVQKVETGVEKGEETAVISATAAGKKATLYIPTPDVNPCRKRDFSAAYRPDFKQPLSFIKSSQTVEDLIGPAYCADREDIESVERVVSGIHLGLGDTPKRRMVLEAFELLFTHFEERAAESASDPGPPLPFEQMGVGESKYVKQMVPRFAKDLEFIKNVYEIWASKRSKNGNRPLMPTLKFERNAETDDADPYVCFRRREIRQVRRTRGGLVQGQDKLKRLRVEVESSRQLQYKAAEREETAKERLRVQRKVVTERQNLKRLKRQLGIRESDEDLMIDRKPAPKPKPKIDATVIQRGTVPGMVPKAPLVRADGRPPDSDLVQLTEEKARKDAAISSVIQESMLKHRTWNTDWVDLTWRPITPPTDQAAAKPGYRTAVTEFLPSPPSSVSDAEDVGMTDGGRTPKTTISERSNFPIRYASPAPESDVQVPRASYRRRVGRGGRLFVDRRGVRQPVRDDAPRSPLDSPATERLADAFYYDIDSDEEADTYFADAYDEWNIKYR</sequence>
<evidence type="ECO:0000256" key="8">
    <source>
        <dbReference type="SAM" id="MobiDB-lite"/>
    </source>
</evidence>
<evidence type="ECO:0000313" key="11">
    <source>
        <dbReference type="Proteomes" id="UP000799640"/>
    </source>
</evidence>
<keyword evidence="3 7" id="KW-0805">Transcription regulation</keyword>
<dbReference type="Pfam" id="PF10513">
    <property type="entry name" value="EPL1"/>
    <property type="match status" value="1"/>
</dbReference>
<proteinExistence type="inferred from homology"/>
<evidence type="ECO:0000259" key="9">
    <source>
        <dbReference type="Pfam" id="PF10513"/>
    </source>
</evidence>
<keyword evidence="4 7" id="KW-0804">Transcription</keyword>
<evidence type="ECO:0000313" key="10">
    <source>
        <dbReference type="EMBL" id="KAF2404801.1"/>
    </source>
</evidence>
<comment type="subcellular location">
    <subcellularLocation>
        <location evidence="1 7">Nucleus</location>
    </subcellularLocation>
</comment>
<evidence type="ECO:0000256" key="7">
    <source>
        <dbReference type="RuleBase" id="RU361124"/>
    </source>
</evidence>
<dbReference type="InterPro" id="IPR019542">
    <property type="entry name" value="Enhancer_polycomb-like_N"/>
</dbReference>
<feature type="region of interest" description="Disordered" evidence="8">
    <location>
        <begin position="482"/>
        <end position="505"/>
    </location>
</feature>
<protein>
    <recommendedName>
        <fullName evidence="7">Enhancer of polycomb-like protein</fullName>
    </recommendedName>
</protein>
<evidence type="ECO:0000256" key="1">
    <source>
        <dbReference type="ARBA" id="ARBA00004123"/>
    </source>
</evidence>
<dbReference type="Proteomes" id="UP000799640">
    <property type="component" value="Unassembled WGS sequence"/>
</dbReference>
<dbReference type="EMBL" id="ML996688">
    <property type="protein sequence ID" value="KAF2404801.1"/>
    <property type="molecule type" value="Genomic_DNA"/>
</dbReference>